<evidence type="ECO:0000313" key="1">
    <source>
        <dbReference type="EMBL" id="BAZ95134.1"/>
    </source>
</evidence>
<name>A0A1Z4VVB6_9GAMM</name>
<proteinExistence type="predicted"/>
<keyword evidence="2" id="KW-1185">Reference proteome</keyword>
<protein>
    <submittedName>
        <fullName evidence="1">Cell division protein FtsI</fullName>
    </submittedName>
</protein>
<dbReference type="Proteomes" id="UP000218765">
    <property type="component" value="Chromosome"/>
</dbReference>
<dbReference type="AlphaFoldDB" id="A0A1Z4VVB6"/>
<sequence>MTWAISSESAAGAAGEMNPEAAVIAAASVFLNIDFSQRTPVRVRMIIVSAWQGKGVAWERWMPRGHHPPQCHLGYLGPVSGLASRKYASLTCRLPTRTQWHCDRS</sequence>
<gene>
    <name evidence="1" type="ORF">FOKN1_2774</name>
</gene>
<organism evidence="1 2">
    <name type="scientific">Thiohalobacter thiocyanaticus</name>
    <dbReference type="NCBI Taxonomy" id="585455"/>
    <lineage>
        <taxon>Bacteria</taxon>
        <taxon>Pseudomonadati</taxon>
        <taxon>Pseudomonadota</taxon>
        <taxon>Gammaproteobacteria</taxon>
        <taxon>Thiohalobacterales</taxon>
        <taxon>Thiohalobacteraceae</taxon>
        <taxon>Thiohalobacter</taxon>
    </lineage>
</organism>
<dbReference type="EMBL" id="AP018052">
    <property type="protein sequence ID" value="BAZ95134.1"/>
    <property type="molecule type" value="Genomic_DNA"/>
</dbReference>
<evidence type="ECO:0000313" key="2">
    <source>
        <dbReference type="Proteomes" id="UP000218765"/>
    </source>
</evidence>
<accession>A0A1Z4VVB6</accession>
<dbReference type="KEGG" id="ttc:FOKN1_2774"/>
<reference evidence="1 2" key="1">
    <citation type="submission" date="2017-05" db="EMBL/GenBank/DDBJ databases">
        <title>Thiocyanate degradation by Thiohalobacter thiocyanaticus FOKN1.</title>
        <authorList>
            <person name="Oshiki M."/>
            <person name="Fukushima T."/>
            <person name="Kawano S."/>
            <person name="Nakagawa J."/>
        </authorList>
    </citation>
    <scope>NUCLEOTIDE SEQUENCE [LARGE SCALE GENOMIC DNA]</scope>
    <source>
        <strain evidence="1 2">FOKN1</strain>
    </source>
</reference>
<dbReference type="GO" id="GO:0051301">
    <property type="term" value="P:cell division"/>
    <property type="evidence" value="ECO:0007669"/>
    <property type="project" value="UniProtKB-KW"/>
</dbReference>
<keyword evidence="1" id="KW-0131">Cell cycle</keyword>
<keyword evidence="1" id="KW-0132">Cell division</keyword>